<dbReference type="AlphaFoldDB" id="A0A2T5I5X6"/>
<accession>A0A2T5I5X6</accession>
<name>A0A2T5I5X6_9PROT</name>
<dbReference type="Proteomes" id="UP000244152">
    <property type="component" value="Unassembled WGS sequence"/>
</dbReference>
<protein>
    <submittedName>
        <fullName evidence="1">Uncharacterized protein</fullName>
    </submittedName>
</protein>
<organism evidence="1 2">
    <name type="scientific">Nitrosospira multiformis</name>
    <dbReference type="NCBI Taxonomy" id="1231"/>
    <lineage>
        <taxon>Bacteria</taxon>
        <taxon>Pseudomonadati</taxon>
        <taxon>Pseudomonadota</taxon>
        <taxon>Betaproteobacteria</taxon>
        <taxon>Nitrosomonadales</taxon>
        <taxon>Nitrosomonadaceae</taxon>
        <taxon>Nitrosospira</taxon>
    </lineage>
</organism>
<sequence>MPCHHLFVTALVPKSNWLSGDSKPKIKCFNVRLCLSRIVGYVIIDPSCARPRLPTRQVSGREGGSYVLGNGFLKIIKQLRYMVESILEDKHVGKKY</sequence>
<comment type="caution">
    <text evidence="1">The sequence shown here is derived from an EMBL/GenBank/DDBJ whole genome shotgun (WGS) entry which is preliminary data.</text>
</comment>
<evidence type="ECO:0000313" key="2">
    <source>
        <dbReference type="Proteomes" id="UP000244152"/>
    </source>
</evidence>
<dbReference type="EMBL" id="QAOK01000032">
    <property type="protein sequence ID" value="PTQ79217.1"/>
    <property type="molecule type" value="Genomic_DNA"/>
</dbReference>
<evidence type="ECO:0000313" key="1">
    <source>
        <dbReference type="EMBL" id="PTQ79217.1"/>
    </source>
</evidence>
<reference evidence="1 2" key="1">
    <citation type="submission" date="2018-04" db="EMBL/GenBank/DDBJ databases">
        <title>Active sludge and wastewater microbial communities from Klosterneuburg, Austria.</title>
        <authorList>
            <person name="Wagner M."/>
        </authorList>
    </citation>
    <scope>NUCLEOTIDE SEQUENCE [LARGE SCALE GENOMIC DNA]</scope>
    <source>
        <strain evidence="1 2">Nl12</strain>
    </source>
</reference>
<gene>
    <name evidence="1" type="ORF">C8R21_13237</name>
</gene>
<proteinExistence type="predicted"/>